<feature type="transmembrane region" description="Helical" evidence="2">
    <location>
        <begin position="61"/>
        <end position="86"/>
    </location>
</feature>
<keyword evidence="2" id="KW-0472">Membrane</keyword>
<protein>
    <submittedName>
        <fullName evidence="4">LysM peptidoglycan-binding domain-containing protein</fullName>
    </submittedName>
</protein>
<dbReference type="SMART" id="SM00257">
    <property type="entry name" value="LysM"/>
    <property type="match status" value="2"/>
</dbReference>
<dbReference type="CDD" id="cd00118">
    <property type="entry name" value="LysM"/>
    <property type="match status" value="1"/>
</dbReference>
<feature type="compositionally biased region" description="Low complexity" evidence="1">
    <location>
        <begin position="297"/>
        <end position="320"/>
    </location>
</feature>
<keyword evidence="2" id="KW-1133">Transmembrane helix</keyword>
<dbReference type="PANTHER" id="PTHR34700">
    <property type="entry name" value="POTASSIUM BINDING PROTEIN KBP"/>
    <property type="match status" value="1"/>
</dbReference>
<dbReference type="InterPro" id="IPR036779">
    <property type="entry name" value="LysM_dom_sf"/>
</dbReference>
<reference evidence="4 5" key="1">
    <citation type="submission" date="2019-09" db="EMBL/GenBank/DDBJ databases">
        <title>Genome Sequences of Streptomyces kaniharaensis ATCC 21070.</title>
        <authorList>
            <person name="Zhu W."/>
            <person name="De Crecy-Lagard V."/>
            <person name="Richards N.G."/>
        </authorList>
    </citation>
    <scope>NUCLEOTIDE SEQUENCE [LARGE SCALE GENOMIC DNA]</scope>
    <source>
        <strain evidence="4 5">SF-557</strain>
    </source>
</reference>
<feature type="region of interest" description="Disordered" evidence="1">
    <location>
        <begin position="890"/>
        <end position="911"/>
    </location>
</feature>
<dbReference type="OrthoDB" id="8444614at2"/>
<dbReference type="RefSeq" id="WP_153470660.1">
    <property type="nucleotide sequence ID" value="NZ_WBOF01000005.1"/>
</dbReference>
<organism evidence="4 5">
    <name type="scientific">Streptomyces kaniharaensis</name>
    <dbReference type="NCBI Taxonomy" id="212423"/>
    <lineage>
        <taxon>Bacteria</taxon>
        <taxon>Bacillati</taxon>
        <taxon>Actinomycetota</taxon>
        <taxon>Actinomycetes</taxon>
        <taxon>Kitasatosporales</taxon>
        <taxon>Streptomycetaceae</taxon>
        <taxon>Streptomyces</taxon>
    </lineage>
</organism>
<dbReference type="SUPFAM" id="SSF54106">
    <property type="entry name" value="LysM domain"/>
    <property type="match status" value="1"/>
</dbReference>
<evidence type="ECO:0000313" key="5">
    <source>
        <dbReference type="Proteomes" id="UP000450000"/>
    </source>
</evidence>
<feature type="region of interest" description="Disordered" evidence="1">
    <location>
        <begin position="297"/>
        <end position="401"/>
    </location>
</feature>
<accession>A0A6N7L5B6</accession>
<evidence type="ECO:0000313" key="4">
    <source>
        <dbReference type="EMBL" id="MQS17544.1"/>
    </source>
</evidence>
<evidence type="ECO:0000256" key="1">
    <source>
        <dbReference type="SAM" id="MobiDB-lite"/>
    </source>
</evidence>
<dbReference type="PROSITE" id="PS51782">
    <property type="entry name" value="LYSM"/>
    <property type="match status" value="2"/>
</dbReference>
<feature type="compositionally biased region" description="Low complexity" evidence="1">
    <location>
        <begin position="808"/>
        <end position="837"/>
    </location>
</feature>
<feature type="transmembrane region" description="Helical" evidence="2">
    <location>
        <begin position="12"/>
        <end position="34"/>
    </location>
</feature>
<name>A0A6N7L5B6_9ACTN</name>
<feature type="domain" description="LysM" evidence="3">
    <location>
        <begin position="233"/>
        <end position="289"/>
    </location>
</feature>
<evidence type="ECO:0000259" key="3">
    <source>
        <dbReference type="PROSITE" id="PS51782"/>
    </source>
</evidence>
<dbReference type="InterPro" id="IPR018392">
    <property type="entry name" value="LysM"/>
</dbReference>
<dbReference type="AlphaFoldDB" id="A0A6N7L5B6"/>
<keyword evidence="5" id="KW-1185">Reference proteome</keyword>
<proteinExistence type="predicted"/>
<dbReference type="Proteomes" id="UP000450000">
    <property type="component" value="Unassembled WGS sequence"/>
</dbReference>
<dbReference type="PANTHER" id="PTHR34700:SF4">
    <property type="entry name" value="PHAGE-LIKE ELEMENT PBSX PROTEIN XKDP"/>
    <property type="match status" value="1"/>
</dbReference>
<dbReference type="InterPro" id="IPR052196">
    <property type="entry name" value="Bact_Kbp"/>
</dbReference>
<feature type="compositionally biased region" description="Low complexity" evidence="1">
    <location>
        <begin position="209"/>
        <end position="230"/>
    </location>
</feature>
<sequence>MPRQTVSRLGAALRGLLSLAILLALLGAVPFLLWRTGALPHQLPDWNDVTTALTSPDNGSLFLGALTLIGWGAWLSFICSTVIEVVALLRRRRAPRVRALGATQRLSAVLVAGVALLLPTTAFAASPAASAAPIAATAPATTATSTQDAPSATPEAFKGPVHAVVSGDTLWDLAQHYLGNGTRWHEIADLNPQINSADLLPVGATLRLPADASPPAAPATTAPPTQTSPAGQHTVTVHQGDTLSQIAERELGDGNRYPELLEATRDVVQPDGAHLTDADRLFPGNVVVVPAAAAPAQPAAPTTTAPPVQAPAPAAQAPAAPQTPPSTTPVPQQSTPASPTPSPSAPAASAPAAPAPAASAPATADTEPPTAPAPEHSAPAGEAPAAPHGGDAKETASSEAPVSAQEIGGIAALLGAGVLAVIARRRRAQQNARRPGETIAMPEDTTQAEQVLDRTSSPGSVDLLDRALRTLAHEHPDVLPTVRGARVTADRVEILVDDSDAEPLAPFTARSGGWWSVRADRATLLNTEEARQVPAPYPGLSTIGTADDGTLLLGNLPEFGVLLLDGDETSVREVARGITMEAGTSLWADHIEVLSCGFGLELQQLLPAGRVMYSPSLETARADLARVLIEAHQAEHEGGEPPQPWLVVCATSPTPDELYEFADLLGKARGLKVAAVLPAAGARDLFPDATVLDASLPQAQHIDVLGSAALQRVTDEAYRQLTATMTTASKPAKAAVGAWTAVPDPDRPHRGPAAIDLAGTRSHLLLLPEPDQTDDQEANVTTTAQPETKTAQATAADSDLAGQVPAPDAASTVTDSTPTSTATGPGPGSPAADPRAAMLTGPTLTKNQPVVTVVREHDPAPEPAATAPRSRYWARCASPAWATQRCHPSCACSPPCSSSRTNATTAASPAT</sequence>
<feature type="transmembrane region" description="Helical" evidence="2">
    <location>
        <begin position="106"/>
        <end position="125"/>
    </location>
</feature>
<dbReference type="Gene3D" id="3.10.350.10">
    <property type="entry name" value="LysM domain"/>
    <property type="match status" value="2"/>
</dbReference>
<evidence type="ECO:0000256" key="2">
    <source>
        <dbReference type="SAM" id="Phobius"/>
    </source>
</evidence>
<feature type="region of interest" description="Disordered" evidence="1">
    <location>
        <begin position="768"/>
        <end position="847"/>
    </location>
</feature>
<dbReference type="EMBL" id="WBOF01000005">
    <property type="protein sequence ID" value="MQS17544.1"/>
    <property type="molecule type" value="Genomic_DNA"/>
</dbReference>
<comment type="caution">
    <text evidence="4">The sequence shown here is derived from an EMBL/GenBank/DDBJ whole genome shotgun (WGS) entry which is preliminary data.</text>
</comment>
<keyword evidence="2" id="KW-0812">Transmembrane</keyword>
<feature type="compositionally biased region" description="Low complexity" evidence="1">
    <location>
        <begin position="345"/>
        <end position="389"/>
    </location>
</feature>
<feature type="compositionally biased region" description="Polar residues" evidence="1">
    <location>
        <begin position="778"/>
        <end position="795"/>
    </location>
</feature>
<dbReference type="Pfam" id="PF01476">
    <property type="entry name" value="LysM"/>
    <property type="match status" value="1"/>
</dbReference>
<feature type="region of interest" description="Disordered" evidence="1">
    <location>
        <begin position="209"/>
        <end position="239"/>
    </location>
</feature>
<feature type="domain" description="LysM" evidence="3">
    <location>
        <begin position="160"/>
        <end position="208"/>
    </location>
</feature>
<gene>
    <name evidence="4" type="ORF">F7Q99_36500</name>
</gene>